<proteinExistence type="predicted"/>
<dbReference type="RefSeq" id="WP_207334770.1">
    <property type="nucleotide sequence ID" value="NZ_JAFMYU010000004.1"/>
</dbReference>
<dbReference type="EMBL" id="JAFMYU010000004">
    <property type="protein sequence ID" value="MBO0930820.1"/>
    <property type="molecule type" value="Genomic_DNA"/>
</dbReference>
<accession>A0A939K034</accession>
<organism evidence="1 2">
    <name type="scientific">Fibrella aquatilis</name>
    <dbReference type="NCBI Taxonomy" id="2817059"/>
    <lineage>
        <taxon>Bacteria</taxon>
        <taxon>Pseudomonadati</taxon>
        <taxon>Bacteroidota</taxon>
        <taxon>Cytophagia</taxon>
        <taxon>Cytophagales</taxon>
        <taxon>Spirosomataceae</taxon>
        <taxon>Fibrella</taxon>
    </lineage>
</organism>
<name>A0A939K034_9BACT</name>
<protein>
    <submittedName>
        <fullName evidence="1">Uncharacterized protein</fullName>
    </submittedName>
</protein>
<evidence type="ECO:0000313" key="1">
    <source>
        <dbReference type="EMBL" id="MBO0930820.1"/>
    </source>
</evidence>
<gene>
    <name evidence="1" type="ORF">J2I48_07455</name>
</gene>
<dbReference type="AlphaFoldDB" id="A0A939K034"/>
<keyword evidence="2" id="KW-1185">Reference proteome</keyword>
<reference evidence="1 2" key="1">
    <citation type="submission" date="2021-03" db="EMBL/GenBank/DDBJ databases">
        <title>Fibrella sp. HMF5036 genome sequencing and assembly.</title>
        <authorList>
            <person name="Kang H."/>
            <person name="Kim H."/>
            <person name="Bae S."/>
            <person name="Joh K."/>
        </authorList>
    </citation>
    <scope>NUCLEOTIDE SEQUENCE [LARGE SCALE GENOMIC DNA]</scope>
    <source>
        <strain evidence="1 2">HMF5036</strain>
    </source>
</reference>
<dbReference type="Proteomes" id="UP000664795">
    <property type="component" value="Unassembled WGS sequence"/>
</dbReference>
<evidence type="ECO:0000313" key="2">
    <source>
        <dbReference type="Proteomes" id="UP000664795"/>
    </source>
</evidence>
<sequence length="127" mass="13854">MNTQNNGAASNGAVSAVVERRYVHLEGRAIVRPFTDPESGEAVLQVTFVDGEFKPLVGTNPLFVYADETEGLRLMCHHLHMIASFTEGGYIRNKATLQVVDPMVEGWDKLERSEGLGGMTPTGPPPR</sequence>
<comment type="caution">
    <text evidence="1">The sequence shown here is derived from an EMBL/GenBank/DDBJ whole genome shotgun (WGS) entry which is preliminary data.</text>
</comment>